<evidence type="ECO:0000313" key="1">
    <source>
        <dbReference type="EMBL" id="KAJ0052816.1"/>
    </source>
</evidence>
<organism evidence="1 2">
    <name type="scientific">Pistacia integerrima</name>
    <dbReference type="NCBI Taxonomy" id="434235"/>
    <lineage>
        <taxon>Eukaryota</taxon>
        <taxon>Viridiplantae</taxon>
        <taxon>Streptophyta</taxon>
        <taxon>Embryophyta</taxon>
        <taxon>Tracheophyta</taxon>
        <taxon>Spermatophyta</taxon>
        <taxon>Magnoliopsida</taxon>
        <taxon>eudicotyledons</taxon>
        <taxon>Gunneridae</taxon>
        <taxon>Pentapetalae</taxon>
        <taxon>rosids</taxon>
        <taxon>malvids</taxon>
        <taxon>Sapindales</taxon>
        <taxon>Anacardiaceae</taxon>
        <taxon>Pistacia</taxon>
    </lineage>
</organism>
<dbReference type="EMBL" id="CM047736">
    <property type="protein sequence ID" value="KAJ0052816.1"/>
    <property type="molecule type" value="Genomic_DNA"/>
</dbReference>
<reference evidence="2" key="1">
    <citation type="journal article" date="2023" name="G3 (Bethesda)">
        <title>Genome assembly and association tests identify interacting loci associated with vigor, precocity, and sex in interspecific pistachio rootstocks.</title>
        <authorList>
            <person name="Palmer W."/>
            <person name="Jacygrad E."/>
            <person name="Sagayaradj S."/>
            <person name="Cavanaugh K."/>
            <person name="Han R."/>
            <person name="Bertier L."/>
            <person name="Beede B."/>
            <person name="Kafkas S."/>
            <person name="Golino D."/>
            <person name="Preece J."/>
            <person name="Michelmore R."/>
        </authorList>
    </citation>
    <scope>NUCLEOTIDE SEQUENCE [LARGE SCALE GENOMIC DNA]</scope>
</reference>
<evidence type="ECO:0000313" key="2">
    <source>
        <dbReference type="Proteomes" id="UP001163603"/>
    </source>
</evidence>
<sequence>MYSYSVCVCIYSYVGDFLSCQMICTGVLLQRCLLYQRYLSEIFIFLYVGMDALDIEKWKVVSQRAASVFPLSFLTNLTKKCKCDKIEFKQQVIVWWAGLMRGAVSVALADNQFKCGTIK</sequence>
<comment type="caution">
    <text evidence="1">The sequence shown here is derived from an EMBL/GenBank/DDBJ whole genome shotgun (WGS) entry which is preliminary data.</text>
</comment>
<accession>A0ACC0ZJ55</accession>
<keyword evidence="2" id="KW-1185">Reference proteome</keyword>
<dbReference type="Proteomes" id="UP001163603">
    <property type="component" value="Chromosome 1"/>
</dbReference>
<name>A0ACC0ZJ55_9ROSI</name>
<protein>
    <submittedName>
        <fullName evidence="1">Uncharacterized protein</fullName>
    </submittedName>
</protein>
<gene>
    <name evidence="1" type="ORF">Pint_01061</name>
</gene>
<proteinExistence type="predicted"/>